<evidence type="ECO:0000313" key="2">
    <source>
        <dbReference type="EMBL" id="PRY31554.1"/>
    </source>
</evidence>
<evidence type="ECO:0000313" key="3">
    <source>
        <dbReference type="Proteomes" id="UP000239209"/>
    </source>
</evidence>
<protein>
    <submittedName>
        <fullName evidence="2">Uncharacterized protein</fullName>
    </submittedName>
</protein>
<dbReference type="EMBL" id="PVZG01000003">
    <property type="protein sequence ID" value="PRY31554.1"/>
    <property type="molecule type" value="Genomic_DNA"/>
</dbReference>
<dbReference type="Proteomes" id="UP000239209">
    <property type="component" value="Unassembled WGS sequence"/>
</dbReference>
<sequence>MRLNYTNERPSTLLAASCAPSVPWSPIAPVAKSALPVESAPVAILAAERAPASQAHQVQIQAELVRVLVSVDGSYGTTGFVGSNGMKRRLTDGADGVPPRGRPV</sequence>
<evidence type="ECO:0000256" key="1">
    <source>
        <dbReference type="SAM" id="MobiDB-lite"/>
    </source>
</evidence>
<name>A0A2T0SDQ9_9ACTN</name>
<gene>
    <name evidence="2" type="ORF">CLV70_103443</name>
</gene>
<comment type="caution">
    <text evidence="2">The sequence shown here is derived from an EMBL/GenBank/DDBJ whole genome shotgun (WGS) entry which is preliminary data.</text>
</comment>
<accession>A0A2T0SDQ9</accession>
<organism evidence="2 3">
    <name type="scientific">Pseudosporangium ferrugineum</name>
    <dbReference type="NCBI Taxonomy" id="439699"/>
    <lineage>
        <taxon>Bacteria</taxon>
        <taxon>Bacillati</taxon>
        <taxon>Actinomycetota</taxon>
        <taxon>Actinomycetes</taxon>
        <taxon>Micromonosporales</taxon>
        <taxon>Micromonosporaceae</taxon>
        <taxon>Pseudosporangium</taxon>
    </lineage>
</organism>
<dbReference type="RefSeq" id="WP_245908127.1">
    <property type="nucleotide sequence ID" value="NZ_PVZG01000003.1"/>
</dbReference>
<feature type="region of interest" description="Disordered" evidence="1">
    <location>
        <begin position="82"/>
        <end position="104"/>
    </location>
</feature>
<keyword evidence="3" id="KW-1185">Reference proteome</keyword>
<reference evidence="2 3" key="1">
    <citation type="submission" date="2018-03" db="EMBL/GenBank/DDBJ databases">
        <title>Genomic Encyclopedia of Archaeal and Bacterial Type Strains, Phase II (KMG-II): from individual species to whole genera.</title>
        <authorList>
            <person name="Goeker M."/>
        </authorList>
    </citation>
    <scope>NUCLEOTIDE SEQUENCE [LARGE SCALE GENOMIC DNA]</scope>
    <source>
        <strain evidence="2 3">DSM 45348</strain>
    </source>
</reference>
<dbReference type="AlphaFoldDB" id="A0A2T0SDQ9"/>
<proteinExistence type="predicted"/>